<evidence type="ECO:0000256" key="6">
    <source>
        <dbReference type="ARBA" id="ARBA00023136"/>
    </source>
</evidence>
<comment type="similarity">
    <text evidence="2">Belongs to the CPA3 antiporters (TC 2.A.63) subunit E family.</text>
</comment>
<dbReference type="AlphaFoldDB" id="A0A1H2EIN4"/>
<dbReference type="STRING" id="364197.SAMN05216296_0823"/>
<dbReference type="OrthoDB" id="9807187at2"/>
<feature type="transmembrane region" description="Helical" evidence="7">
    <location>
        <begin position="65"/>
        <end position="86"/>
    </location>
</feature>
<comment type="subcellular location">
    <subcellularLocation>
        <location evidence="1">Cell membrane</location>
        <topology evidence="1">Multi-pass membrane protein</topology>
    </subcellularLocation>
</comment>
<evidence type="ECO:0000256" key="1">
    <source>
        <dbReference type="ARBA" id="ARBA00004651"/>
    </source>
</evidence>
<dbReference type="InterPro" id="IPR002758">
    <property type="entry name" value="Cation_antiport_E"/>
</dbReference>
<evidence type="ECO:0000256" key="2">
    <source>
        <dbReference type="ARBA" id="ARBA00006228"/>
    </source>
</evidence>
<evidence type="ECO:0000256" key="4">
    <source>
        <dbReference type="ARBA" id="ARBA00022692"/>
    </source>
</evidence>
<keyword evidence="6 7" id="KW-0472">Membrane</keyword>
<dbReference type="PANTHER" id="PTHR34584:SF1">
    <property type="entry name" value="NA(+)_H(+) ANTIPORTER SUBUNIT E1"/>
    <property type="match status" value="1"/>
</dbReference>
<gene>
    <name evidence="8" type="ORF">SAMN05216296_0823</name>
</gene>
<organism evidence="8 9">
    <name type="scientific">Pseudomonas pohangensis</name>
    <dbReference type="NCBI Taxonomy" id="364197"/>
    <lineage>
        <taxon>Bacteria</taxon>
        <taxon>Pseudomonadati</taxon>
        <taxon>Pseudomonadota</taxon>
        <taxon>Gammaproteobacteria</taxon>
        <taxon>Pseudomonadales</taxon>
        <taxon>Pseudomonadaceae</taxon>
        <taxon>Pseudomonas</taxon>
    </lineage>
</organism>
<dbReference type="PANTHER" id="PTHR34584">
    <property type="entry name" value="NA(+)/H(+) ANTIPORTER SUBUNIT E1"/>
    <property type="match status" value="1"/>
</dbReference>
<accession>A0A1H2EIN4</accession>
<feature type="transmembrane region" description="Helical" evidence="7">
    <location>
        <begin position="36"/>
        <end position="53"/>
    </location>
</feature>
<evidence type="ECO:0000256" key="7">
    <source>
        <dbReference type="SAM" id="Phobius"/>
    </source>
</evidence>
<keyword evidence="5 7" id="KW-1133">Transmembrane helix</keyword>
<reference evidence="9" key="1">
    <citation type="submission" date="2016-10" db="EMBL/GenBank/DDBJ databases">
        <authorList>
            <person name="Varghese N."/>
            <person name="Submissions S."/>
        </authorList>
    </citation>
    <scope>NUCLEOTIDE SEQUENCE [LARGE SCALE GENOMIC DNA]</scope>
    <source>
        <strain evidence="9">DSM 17875</strain>
    </source>
</reference>
<sequence>MKRWRWLPYPMLSLSLTLLWLLLANQLSVGHLLLGAFLGWAIALLAGGFWVAVQPVAKPLTLIRFLLLVLMDIVTANIEVARRILGPQAKLHPGFVVVPLELRDEVGLIMLTSIISLTPGTVSADISDDRYSLLLHCLDVTDPQALVQQIKSRYEAPLLEVFPCSAL</sequence>
<dbReference type="Pfam" id="PF01899">
    <property type="entry name" value="MNHE"/>
    <property type="match status" value="1"/>
</dbReference>
<keyword evidence="9" id="KW-1185">Reference proteome</keyword>
<keyword evidence="4 7" id="KW-0812">Transmembrane</keyword>
<dbReference type="GO" id="GO:0005886">
    <property type="term" value="C:plasma membrane"/>
    <property type="evidence" value="ECO:0007669"/>
    <property type="project" value="UniProtKB-SubCell"/>
</dbReference>
<dbReference type="GO" id="GO:0008324">
    <property type="term" value="F:monoatomic cation transmembrane transporter activity"/>
    <property type="evidence" value="ECO:0007669"/>
    <property type="project" value="InterPro"/>
</dbReference>
<proteinExistence type="inferred from homology"/>
<evidence type="ECO:0000256" key="3">
    <source>
        <dbReference type="ARBA" id="ARBA00022475"/>
    </source>
</evidence>
<keyword evidence="3" id="KW-1003">Cell membrane</keyword>
<dbReference type="EMBL" id="LT629785">
    <property type="protein sequence ID" value="SDT94985.1"/>
    <property type="molecule type" value="Genomic_DNA"/>
</dbReference>
<dbReference type="RefSeq" id="WP_090193218.1">
    <property type="nucleotide sequence ID" value="NZ_LT629785.1"/>
</dbReference>
<dbReference type="Proteomes" id="UP000243232">
    <property type="component" value="Chromosome I"/>
</dbReference>
<evidence type="ECO:0000256" key="5">
    <source>
        <dbReference type="ARBA" id="ARBA00022989"/>
    </source>
</evidence>
<dbReference type="PIRSF" id="PIRSF019239">
    <property type="entry name" value="MrpE"/>
    <property type="match status" value="1"/>
</dbReference>
<protein>
    <submittedName>
        <fullName evidence="8">Multisubunit potassium/proton antiporter, PhaE subunit</fullName>
    </submittedName>
</protein>
<evidence type="ECO:0000313" key="8">
    <source>
        <dbReference type="EMBL" id="SDT94985.1"/>
    </source>
</evidence>
<name>A0A1H2EIN4_9PSED</name>
<evidence type="ECO:0000313" key="9">
    <source>
        <dbReference type="Proteomes" id="UP000243232"/>
    </source>
</evidence>
<dbReference type="NCBIfam" id="NF006518">
    <property type="entry name" value="PRK08965.1-2"/>
    <property type="match status" value="1"/>
</dbReference>